<dbReference type="EMBL" id="HG322949">
    <property type="protein sequence ID" value="CDG83680.1"/>
    <property type="molecule type" value="Genomic_DNA"/>
</dbReference>
<gene>
    <name evidence="1" type="ORF">GJA_3054</name>
</gene>
<evidence type="ECO:0000313" key="1">
    <source>
        <dbReference type="EMBL" id="CDG83680.1"/>
    </source>
</evidence>
<organism evidence="1 2">
    <name type="scientific">Janthinobacterium agaricidamnosum NBRC 102515 = DSM 9628</name>
    <dbReference type="NCBI Taxonomy" id="1349767"/>
    <lineage>
        <taxon>Bacteria</taxon>
        <taxon>Pseudomonadati</taxon>
        <taxon>Pseudomonadota</taxon>
        <taxon>Betaproteobacteria</taxon>
        <taxon>Burkholderiales</taxon>
        <taxon>Oxalobacteraceae</taxon>
        <taxon>Janthinobacterium</taxon>
    </lineage>
</organism>
<accession>W0V7U3</accession>
<proteinExistence type="predicted"/>
<dbReference type="AlphaFoldDB" id="W0V7U3"/>
<dbReference type="Proteomes" id="UP000027604">
    <property type="component" value="Chromosome I"/>
</dbReference>
<dbReference type="KEGG" id="jag:GJA_3054"/>
<evidence type="ECO:0000313" key="2">
    <source>
        <dbReference type="Proteomes" id="UP000027604"/>
    </source>
</evidence>
<keyword evidence="2" id="KW-1185">Reference proteome</keyword>
<dbReference type="HOGENOM" id="CLU_3234699_0_0_4"/>
<sequence length="43" mass="4910">MMKIFSVTMFYGGQNKIKKSTIKVSGENTVNFLFLDLKVNISH</sequence>
<reference evidence="1 2" key="1">
    <citation type="journal article" date="2015" name="Genome Announc.">
        <title>Genome Sequence of Mushroom Soft-Rot Pathogen Janthinobacterium agaricidamnosum.</title>
        <authorList>
            <person name="Graupner K."/>
            <person name="Lackner G."/>
            <person name="Hertweck C."/>
        </authorList>
    </citation>
    <scope>NUCLEOTIDE SEQUENCE [LARGE SCALE GENOMIC DNA]</scope>
    <source>
        <strain evidence="2">NBRC 102515 / DSM 9628</strain>
    </source>
</reference>
<name>W0V7U3_9BURK</name>
<protein>
    <submittedName>
        <fullName evidence="1">Uncharacterized protein</fullName>
    </submittedName>
</protein>